<evidence type="ECO:0000256" key="1">
    <source>
        <dbReference type="ARBA" id="ARBA00022729"/>
    </source>
</evidence>
<keyword evidence="3" id="KW-0106">Calcium</keyword>
<evidence type="ECO:0000256" key="3">
    <source>
        <dbReference type="ARBA" id="ARBA00022837"/>
    </source>
</evidence>
<name>A0ABT7VQN4_9GAMM</name>
<dbReference type="Pfam" id="PF00932">
    <property type="entry name" value="LTD"/>
    <property type="match status" value="1"/>
</dbReference>
<dbReference type="Gene3D" id="2.60.40.2030">
    <property type="match status" value="6"/>
</dbReference>
<gene>
    <name evidence="8" type="ORF">QUF54_01235</name>
</gene>
<evidence type="ECO:0000259" key="7">
    <source>
        <dbReference type="PROSITE" id="PS51841"/>
    </source>
</evidence>
<proteinExistence type="predicted"/>
<dbReference type="SUPFAM" id="SSF141072">
    <property type="entry name" value="CalX-like"/>
    <property type="match status" value="5"/>
</dbReference>
<sequence length="1897" mass="198212">MKTRTPILVLAILLWLTRPAFAAYDLSWNTVEGGGERSTGGIYTLEGTVGQHDAGATSGGNYSLSGGFRLAVEHNLVINEIEYENKGLDTAEFVELKNISGATINFATTPFTLEFLQSDASVRKTITLNSGTVANNDYFVICNDNAKVPNCDQDEANADFLQNAVEAVALKSGSFIVDTVSYEGDVTGYVEGTAAGADSNTEALVSLSRFPDGTDTNNNNSDFALKCITPGGANNVEANDGCFELSINDPTAITEGDSGSQTINFTVSLSHAATSDVTVNYATADATATVGNNDYTVITATTLTFTAGQTSKTFGVNITGDDTDEIASETFKVNLSSPSSNAQLSATESEIEGIGTITDDDNPPTVTLGISGSSLDENAGVATITATLSNPSYQNVTANIAFSGTAIAGTDYSKSDSIVIAAGNTSNTMDITGTNDALDETNETAVVDITTVTNGTEHTTPQQVTATITDDDLPPTLLINDVSVAENTGLAAFTVSLSTASGLTVTVDYATSNGTATTADSDYVAVGSTTLTFTPSQTTKTVNVTVNGDSTYESDETFNVDLSSPSNATITDNQGTGTITNDDSPPTVSFTAASQSVAENTASTTITAALSAISGQDVTVPFTINGGSTATGSGTDYSISATPLTITAGNTSADITITINDDSIDEPDETVIVNMGSPTNATASGTVSHTVTIQDNDVSLVINEIDYEQPTPPLNDSAEFIEIKNISSATINLDPYTLVLYNEGSTNVNIDLPNIDLVAGDYYVICGNNATVANCDLDHTTNTNLIQNGPKDAVALKFGTFILDTVSYKGNATDASYVEGTGTGADSSTVALVGLSRYSDGTDTNDNNTDFKTKCITPGGANNVEANDGCFELSINDPTAITEGDSGTQTISFTVSLSHAATSDVTVNYATANDTATAGSDYTAITATTLTFAAGTNADKTFTVTISGNEIDEGTSEAFKVNLSNPSSNAQLSVIPGATEGVGTITDDDDAGFTLSKTSASVNESGTTDTFTVVLDSKPASNVEIAVNSADTGEATVYATPALPLIFTSGNWDTAQTVNVNGVDDVMGDGNQTTTVTLSIVDANSDDKYDPLTDKTVSVTTVDNDIPEITVNPTSLTVSEPSGTATFAITLNTKPSGTNNVQIPVTVTGACTISVTSPITIANGSWSTGETITVTAADDNVINAGGQRTCTIQTANSTSSDNDYNNKNPSNVMVTVQDDDTAGIDGADIGGSISITEGATGSYDIKLSSQPTGDVEMTVTADTQTEINKDGSTSFSNSVVLTFTNGDWNTAQTITVKAIDDTDIEGSHTSTISHAITGTVADTNYPLALALGDVTVNITDNDFAPPPPTSSPHRPKPTTRPLRIEMKGSGTGSVTSDPEGIDCSEEDDAVCRYTFKMNTEITLTPKAGPDSEFDHWSGDRDCSGGQFVLKQSWVGMLCYAYFRRIETPVTPSTSTLGAYYIPGAENSGKTYVRITNTTETPVEVKGTLYHQDGLLLGTAETVLFPQLAANATGVFTIASLAKQVGTTSWGQDIAWLDLTAPEDGLRVMNMYRNNTRTLANMSLVAENALYNLPGSGEADEGFALIINTADEPVSVTGTLYAQSGQVLGTPDAVLFDSLKAKAMGILSAPLLEQRVGTTPWQRAWLQITTPTANLKLMNINLNNGTILNMSHVVEDALYNLPGTLVTQDSVKVRFTNTTDEAIQVKGILYHREGQILGNADAVLIEELAPHATSELSMFDFEERFESEPWTSRARLVITEPTNGLKLMGLIRSKTGTVANASAVGKNRLFNVPPPGNFDKGWIRLINTTADTIPEIRSTLYHRDGQILGTANSVLIENLAADSSVAISQSMIAEAVGTEPWTARATLEITAPDTGVKLMEMIRSPSGALTNLSGALEK</sequence>
<dbReference type="Pfam" id="PF03160">
    <property type="entry name" value="Calx-beta"/>
    <property type="match status" value="7"/>
</dbReference>
<accession>A0ABT7VQN4</accession>
<keyword evidence="2" id="KW-0677">Repeat</keyword>
<dbReference type="InterPro" id="IPR051171">
    <property type="entry name" value="CaCA"/>
</dbReference>
<feature type="chain" id="PRO_5045998329" evidence="6">
    <location>
        <begin position="23"/>
        <end position="1897"/>
    </location>
</feature>
<evidence type="ECO:0000313" key="8">
    <source>
        <dbReference type="EMBL" id="MDM8561960.1"/>
    </source>
</evidence>
<evidence type="ECO:0000256" key="6">
    <source>
        <dbReference type="SAM" id="SignalP"/>
    </source>
</evidence>
<feature type="domain" description="LTD" evidence="7">
    <location>
        <begin position="56"/>
        <end position="184"/>
    </location>
</feature>
<feature type="signal peptide" evidence="6">
    <location>
        <begin position="1"/>
        <end position="22"/>
    </location>
</feature>
<keyword evidence="4" id="KW-0813">Transport</keyword>
<dbReference type="InterPro" id="IPR038081">
    <property type="entry name" value="CalX-like_sf"/>
</dbReference>
<dbReference type="SUPFAM" id="SSF74853">
    <property type="entry name" value="Lamin A/C globular tail domain"/>
    <property type="match status" value="1"/>
</dbReference>
<evidence type="ECO:0000256" key="5">
    <source>
        <dbReference type="SAM" id="MobiDB-lite"/>
    </source>
</evidence>
<protein>
    <submittedName>
        <fullName evidence="8">Calx-beta domain-containing protein</fullName>
    </submittedName>
</protein>
<dbReference type="PANTHER" id="PTHR11878">
    <property type="entry name" value="SODIUM/CALCIUM EXCHANGER"/>
    <property type="match status" value="1"/>
</dbReference>
<keyword evidence="1 6" id="KW-0732">Signal</keyword>
<evidence type="ECO:0000256" key="2">
    <source>
        <dbReference type="ARBA" id="ARBA00022737"/>
    </source>
</evidence>
<keyword evidence="9" id="KW-1185">Reference proteome</keyword>
<dbReference type="InterPro" id="IPR003644">
    <property type="entry name" value="Calx_beta"/>
</dbReference>
<evidence type="ECO:0000256" key="4">
    <source>
        <dbReference type="ARBA" id="ARBA00023065"/>
    </source>
</evidence>
<comment type="caution">
    <text evidence="8">The sequence shown here is derived from an EMBL/GenBank/DDBJ whole genome shotgun (WGS) entry which is preliminary data.</text>
</comment>
<dbReference type="SMART" id="SM00237">
    <property type="entry name" value="Calx_beta"/>
    <property type="match status" value="4"/>
</dbReference>
<dbReference type="PROSITE" id="PS51841">
    <property type="entry name" value="LTD"/>
    <property type="match status" value="2"/>
</dbReference>
<keyword evidence="4" id="KW-0406">Ion transport</keyword>
<feature type="region of interest" description="Disordered" evidence="5">
    <location>
        <begin position="1342"/>
        <end position="1382"/>
    </location>
</feature>
<dbReference type="PANTHER" id="PTHR11878:SF65">
    <property type="entry name" value="NA_CA-EXCHANGE PROTEIN, ISOFORM G"/>
    <property type="match status" value="1"/>
</dbReference>
<dbReference type="EMBL" id="JAUCGM010000028">
    <property type="protein sequence ID" value="MDM8561960.1"/>
    <property type="molecule type" value="Genomic_DNA"/>
</dbReference>
<dbReference type="Proteomes" id="UP001171945">
    <property type="component" value="Unassembled WGS sequence"/>
</dbReference>
<evidence type="ECO:0000313" key="9">
    <source>
        <dbReference type="Proteomes" id="UP001171945"/>
    </source>
</evidence>
<reference evidence="8" key="1">
    <citation type="submission" date="2023-06" db="EMBL/GenBank/DDBJ databases">
        <title>Uncultivated large filamentous bacteria from sulfidic sediments reveal new species and different genomic features in energy metabolism and defense.</title>
        <authorList>
            <person name="Fonseca A."/>
        </authorList>
    </citation>
    <scope>NUCLEOTIDE SEQUENCE</scope>
    <source>
        <strain evidence="8">HSG4</strain>
    </source>
</reference>
<feature type="domain" description="LTD" evidence="7">
    <location>
        <begin position="677"/>
        <end position="853"/>
    </location>
</feature>
<dbReference type="InterPro" id="IPR036415">
    <property type="entry name" value="Lamin_tail_dom_sf"/>
</dbReference>
<dbReference type="InterPro" id="IPR001322">
    <property type="entry name" value="Lamin_tail_dom"/>
</dbReference>
<organism evidence="8 9">
    <name type="scientific">Candidatus Marithioploca araucensis</name>
    <dbReference type="NCBI Taxonomy" id="70273"/>
    <lineage>
        <taxon>Bacteria</taxon>
        <taxon>Pseudomonadati</taxon>
        <taxon>Pseudomonadota</taxon>
        <taxon>Gammaproteobacteria</taxon>
        <taxon>Thiotrichales</taxon>
        <taxon>Thiotrichaceae</taxon>
        <taxon>Candidatus Marithioploca</taxon>
    </lineage>
</organism>